<comment type="caution">
    <text evidence="2">The sequence shown here is derived from an EMBL/GenBank/DDBJ whole genome shotgun (WGS) entry which is preliminary data.</text>
</comment>
<evidence type="ECO:0000256" key="1">
    <source>
        <dbReference type="SAM" id="MobiDB-lite"/>
    </source>
</evidence>
<organism evidence="2 3">
    <name type="scientific">Phrynocephalus forsythii</name>
    <dbReference type="NCBI Taxonomy" id="171643"/>
    <lineage>
        <taxon>Eukaryota</taxon>
        <taxon>Metazoa</taxon>
        <taxon>Chordata</taxon>
        <taxon>Craniata</taxon>
        <taxon>Vertebrata</taxon>
        <taxon>Euteleostomi</taxon>
        <taxon>Lepidosauria</taxon>
        <taxon>Squamata</taxon>
        <taxon>Bifurcata</taxon>
        <taxon>Unidentata</taxon>
        <taxon>Episquamata</taxon>
        <taxon>Toxicofera</taxon>
        <taxon>Iguania</taxon>
        <taxon>Acrodonta</taxon>
        <taxon>Agamidae</taxon>
        <taxon>Agaminae</taxon>
        <taxon>Phrynocephalus</taxon>
    </lineage>
</organism>
<protein>
    <submittedName>
        <fullName evidence="2">Uncharacterized protein</fullName>
    </submittedName>
</protein>
<sequence length="110" mass="11719">MSRGKHCGFRSGIGSENQPDEEEENGFVGLNSHASSVATHRGYARRLRGASFMAFVRSTETGVGHSILPVSVVPESCYSYLPNLQNPNIPIAQVPAGTELSQGSTRKVGS</sequence>
<reference evidence="2" key="1">
    <citation type="journal article" date="2023" name="DNA Res.">
        <title>Chromosome-level genome assembly of Phrynocephalus forsythii using third-generation DNA sequencing and Hi-C analysis.</title>
        <authorList>
            <person name="Qi Y."/>
            <person name="Zhao W."/>
            <person name="Zhao Y."/>
            <person name="Niu C."/>
            <person name="Cao S."/>
            <person name="Zhang Y."/>
        </authorList>
    </citation>
    <scope>NUCLEOTIDE SEQUENCE</scope>
    <source>
        <tissue evidence="2">Muscle</tissue>
    </source>
</reference>
<accession>A0A9Q0XEN2</accession>
<dbReference type="EMBL" id="JAPFRF010000017">
    <property type="protein sequence ID" value="KAJ7308841.1"/>
    <property type="molecule type" value="Genomic_DNA"/>
</dbReference>
<keyword evidence="3" id="KW-1185">Reference proteome</keyword>
<dbReference type="Proteomes" id="UP001142489">
    <property type="component" value="Unassembled WGS sequence"/>
</dbReference>
<evidence type="ECO:0000313" key="2">
    <source>
        <dbReference type="EMBL" id="KAJ7308841.1"/>
    </source>
</evidence>
<gene>
    <name evidence="2" type="ORF">JRQ81_008112</name>
</gene>
<proteinExistence type="predicted"/>
<name>A0A9Q0XEN2_9SAUR</name>
<dbReference type="AlphaFoldDB" id="A0A9Q0XEN2"/>
<feature type="region of interest" description="Disordered" evidence="1">
    <location>
        <begin position="1"/>
        <end position="26"/>
    </location>
</feature>
<evidence type="ECO:0000313" key="3">
    <source>
        <dbReference type="Proteomes" id="UP001142489"/>
    </source>
</evidence>